<keyword evidence="3" id="KW-1185">Reference proteome</keyword>
<proteinExistence type="predicted"/>
<dbReference type="EMBL" id="CAJJDP010000111">
    <property type="protein sequence ID" value="CAD8196439.1"/>
    <property type="molecule type" value="Genomic_DNA"/>
</dbReference>
<keyword evidence="1" id="KW-1133">Transmembrane helix</keyword>
<dbReference type="AlphaFoldDB" id="A0A8S1X6Q2"/>
<accession>A0A8S1X6Q2</accession>
<keyword evidence="1" id="KW-0812">Transmembrane</keyword>
<keyword evidence="1" id="KW-0472">Membrane</keyword>
<evidence type="ECO:0000313" key="2">
    <source>
        <dbReference type="EMBL" id="CAD8196439.1"/>
    </source>
</evidence>
<evidence type="ECO:0008006" key="4">
    <source>
        <dbReference type="Google" id="ProtNLM"/>
    </source>
</evidence>
<evidence type="ECO:0000256" key="1">
    <source>
        <dbReference type="SAM" id="Phobius"/>
    </source>
</evidence>
<organism evidence="2 3">
    <name type="scientific">Paramecium octaurelia</name>
    <dbReference type="NCBI Taxonomy" id="43137"/>
    <lineage>
        <taxon>Eukaryota</taxon>
        <taxon>Sar</taxon>
        <taxon>Alveolata</taxon>
        <taxon>Ciliophora</taxon>
        <taxon>Intramacronucleata</taxon>
        <taxon>Oligohymenophorea</taxon>
        <taxon>Peniculida</taxon>
        <taxon>Parameciidae</taxon>
        <taxon>Paramecium</taxon>
    </lineage>
</organism>
<dbReference type="OrthoDB" id="10567577at2759"/>
<comment type="caution">
    <text evidence="2">The sequence shown here is derived from an EMBL/GenBank/DDBJ whole genome shotgun (WGS) entry which is preliminary data.</text>
</comment>
<name>A0A8S1X6Q2_PAROT</name>
<protein>
    <recommendedName>
        <fullName evidence="4">Transmembrane protein</fullName>
    </recommendedName>
</protein>
<feature type="transmembrane region" description="Helical" evidence="1">
    <location>
        <begin position="372"/>
        <end position="394"/>
    </location>
</feature>
<dbReference type="Proteomes" id="UP000683925">
    <property type="component" value="Unassembled WGS sequence"/>
</dbReference>
<gene>
    <name evidence="2" type="ORF">POCTA_138.1.T1110180</name>
</gene>
<evidence type="ECO:0000313" key="3">
    <source>
        <dbReference type="Proteomes" id="UP000683925"/>
    </source>
</evidence>
<reference evidence="2" key="1">
    <citation type="submission" date="2021-01" db="EMBL/GenBank/DDBJ databases">
        <authorList>
            <consortium name="Genoscope - CEA"/>
            <person name="William W."/>
        </authorList>
    </citation>
    <scope>NUCLEOTIDE SEQUENCE</scope>
</reference>
<sequence length="396" mass="46120">MLDFIGCYLTQSKTGLQYFYNCQQTSIVNVEISIKVKPLTLIQPINSDGSLSQLVLIISYTEKIKVFNIISISVINNLVFSNLFLKGLQILMQQEKTPDRLAVIRLQAAPRSQNATKLIMNKVFLNNKIVKYYLDPQSFVFQIPSTKPENALFTPFLLLKYEKKEVKSRKLHIKATNANKEIIILRVVSVLKLTTYNRDAKVNSQKFDEQILINPEQMKYVKYFLANFQNEKINLTTLKKNSGQQLQNMAGQFSYLIYRRNQQNKYESKKQANPTAITESRVYKFYKKQQLIEQYSNFHFAGIIGTSKSNIFWKSQSVYKNCIIGVNEPIVNISKQIIKFSGNITLWYFINDNYWSISRRFHRISKLPNKKAITLTIKMIYITILPIRAVFSIINY</sequence>